<feature type="compositionally biased region" description="Basic and acidic residues" evidence="1">
    <location>
        <begin position="977"/>
        <end position="988"/>
    </location>
</feature>
<dbReference type="EMBL" id="UZAJ01040109">
    <property type="protein sequence ID" value="VDP13272.1"/>
    <property type="molecule type" value="Genomic_DNA"/>
</dbReference>
<name>A0A183I0I7_9BILA</name>
<protein>
    <submittedName>
        <fullName evidence="4">INCENP_ARK-bind domain-containing protein</fullName>
    </submittedName>
</protein>
<evidence type="ECO:0000256" key="1">
    <source>
        <dbReference type="SAM" id="MobiDB-lite"/>
    </source>
</evidence>
<reference evidence="2 3" key="2">
    <citation type="submission" date="2018-11" db="EMBL/GenBank/DDBJ databases">
        <authorList>
            <consortium name="Pathogen Informatics"/>
        </authorList>
    </citation>
    <scope>NUCLEOTIDE SEQUENCE [LARGE SCALE GENOMIC DNA]</scope>
</reference>
<evidence type="ECO:0000313" key="4">
    <source>
        <dbReference type="WBParaSite" id="OFLC_0001325001-mRNA-1"/>
    </source>
</evidence>
<dbReference type="WBParaSite" id="OFLC_0001325001-mRNA-1">
    <property type="protein sequence ID" value="OFLC_0001325001-mRNA-1"/>
    <property type="gene ID" value="OFLC_0001325001"/>
</dbReference>
<evidence type="ECO:0000313" key="2">
    <source>
        <dbReference type="EMBL" id="VDP13272.1"/>
    </source>
</evidence>
<feature type="compositionally biased region" description="Basic and acidic residues" evidence="1">
    <location>
        <begin position="1094"/>
        <end position="1104"/>
    </location>
</feature>
<evidence type="ECO:0000313" key="3">
    <source>
        <dbReference type="Proteomes" id="UP000267606"/>
    </source>
</evidence>
<feature type="compositionally biased region" description="Basic and acidic residues" evidence="1">
    <location>
        <begin position="760"/>
        <end position="775"/>
    </location>
</feature>
<accession>A0A183I0I7</accession>
<feature type="compositionally biased region" description="Basic and acidic residues" evidence="1">
    <location>
        <begin position="586"/>
        <end position="596"/>
    </location>
</feature>
<organism evidence="4">
    <name type="scientific">Onchocerca flexuosa</name>
    <dbReference type="NCBI Taxonomy" id="387005"/>
    <lineage>
        <taxon>Eukaryota</taxon>
        <taxon>Metazoa</taxon>
        <taxon>Ecdysozoa</taxon>
        <taxon>Nematoda</taxon>
        <taxon>Chromadorea</taxon>
        <taxon>Rhabditida</taxon>
        <taxon>Spirurina</taxon>
        <taxon>Spiruromorpha</taxon>
        <taxon>Filarioidea</taxon>
        <taxon>Onchocercidae</taxon>
        <taxon>Onchocerca</taxon>
    </lineage>
</organism>
<feature type="region of interest" description="Disordered" evidence="1">
    <location>
        <begin position="977"/>
        <end position="1213"/>
    </location>
</feature>
<feature type="compositionally biased region" description="Polar residues" evidence="1">
    <location>
        <begin position="727"/>
        <end position="759"/>
    </location>
</feature>
<feature type="region of interest" description="Disordered" evidence="1">
    <location>
        <begin position="727"/>
        <end position="775"/>
    </location>
</feature>
<feature type="compositionally biased region" description="Basic and acidic residues" evidence="1">
    <location>
        <begin position="563"/>
        <end position="579"/>
    </location>
</feature>
<keyword evidence="3" id="KW-1185">Reference proteome</keyword>
<gene>
    <name evidence="2" type="ORF">OFLC_LOCUS13249</name>
</gene>
<feature type="compositionally biased region" description="Basic and acidic residues" evidence="1">
    <location>
        <begin position="1028"/>
        <end position="1066"/>
    </location>
</feature>
<dbReference type="Proteomes" id="UP000267606">
    <property type="component" value="Unassembled WGS sequence"/>
</dbReference>
<feature type="compositionally biased region" description="Basic residues" evidence="1">
    <location>
        <begin position="1196"/>
        <end position="1213"/>
    </location>
</feature>
<proteinExistence type="predicted"/>
<sequence>MADAKNGKEVEDNAQVYVEESFDDSKLQRIKSGNGILQADYTINAQILTFEDQQQSKEDSLKSQNMLKKEPINMNTQLGIPHTDLVEATSMPIDSILGNQNTFEQQNNYTKQPLIKPNPETSNETEAQQQASFEFKNHRNQILVQKFIQPFIKSENTAIEIIKDQVVDAFGPSQVIDNLQDQQVINAEIMGISESLRNFRQKSQVEKQADFMILNNGESMRKNEAGMNVDIVYKNLGDCGSGHEFEGREATHNVISEEKTKQQYPVRALVPKIDRNVIPGNKQDFTINLIFTGLQFIDGELFEIIGGLSNVADDSERELHLLKMKFQKLEETEIPNATLYPISENNEESQEVPLNARFSEAVHAEEFNETEIHPRTEYSISGIMAEKEKIKADAIYLTMIDETQSTTEEVSLEQNQLGKTSIGEKCFKNIDSSENEEGFTIEKEETNRIKKLTKSTISEQDPKNTSQGILRRAKLENKFVSSGNDERLEQFLLDLKSTQVAENSEIVNKIHGEYRELLEIKKFQEQALYEKQQENAINVFIGENMITSSKLLEEILEEKKKSSELHENKAISKSDKKSDSVSTTSDQKHGMDKQENDENIVADNANKLIVKSLKFVNVQEDKNFENNKGSKLFLQKKLKCVSKYASNTILPKSTVKRTTKTLSTATKIVPKSKDAKKSNQMMVDQKSTTKSSVFLPLISRKTAILKEKNVEEVGLKHIKNVTNSRNVKPLKQNTTPTKTLTVPSKLTQKKPQASRNFAKTKLESNNDSKNIPKDFVRDYQKREKDAENDEKGLAKKKKKIGIIDSKPLIWKETLIPTYEQTWKIYEPANQIFDKIDIVLVKMMEKKLETDKKIKNLKINGSELIWEIKKISEFMETEVTKFITLSDRDEINIPECYTSSNKDKEILSPLDSSKIRKEQKGKISVEEEISMEDSNGRRKIEISHLVSSKSSESIDLSLKVESEISLEQVTFDAIKRQDVGTDTNKDPGNSHKNIKNDTVLPFKSNASETQSEVETDTNEKTDNTLAIEDEGKTGRINESEEKSDINLERSDNGKESESRMVNERITSEEIQFGERTTVAAGSGFGQQSQPELEMNDDHKHGQESRSKHHHHQRRGQFGGMYSDVPEECRHNTAGKDSSHKHHQNYSRQEYSGISGNTELQGNYQQQLSENQNYSRKQQQQLNNTNRGYYQDYAGQQGHRKRNKRNKKSRNWFKQ</sequence>
<feature type="region of interest" description="Disordered" evidence="1">
    <location>
        <begin position="563"/>
        <end position="597"/>
    </location>
</feature>
<reference evidence="4" key="1">
    <citation type="submission" date="2016-06" db="UniProtKB">
        <authorList>
            <consortium name="WormBaseParasite"/>
        </authorList>
    </citation>
    <scope>IDENTIFICATION</scope>
</reference>
<feature type="compositionally biased region" description="Polar residues" evidence="1">
    <location>
        <begin position="1144"/>
        <end position="1186"/>
    </location>
</feature>
<dbReference type="AlphaFoldDB" id="A0A183I0I7"/>